<sequence length="218" mass="24513">MGVDDECVPPLRFGAVEPQMYRSAFPTSESFEHLKLLKLQSVINLSQETLSRTLSSFLQEQAISVFNVGLDVWTRLETNPVTHELICEALQRLLDRMHHPVLIMSSSGSHQVGTVIGCLRRLQQWSLTAILSEYRAFAAPTPRLWCEHFIEQFDVDLISLPPQVPLWFEVQQQMLMAEQAEWGSTAPLSPERLAHFSISGPLASPGTTTTLIDDPSQE</sequence>
<dbReference type="AlphaFoldDB" id="A0AB34JXP9"/>
<organism evidence="5 6">
    <name type="scientific">Prymnesium parvum</name>
    <name type="common">Toxic golden alga</name>
    <dbReference type="NCBI Taxonomy" id="97485"/>
    <lineage>
        <taxon>Eukaryota</taxon>
        <taxon>Haptista</taxon>
        <taxon>Haptophyta</taxon>
        <taxon>Prymnesiophyceae</taxon>
        <taxon>Prymnesiales</taxon>
        <taxon>Prymnesiaceae</taxon>
        <taxon>Prymnesium</taxon>
    </lineage>
</organism>
<evidence type="ECO:0000256" key="4">
    <source>
        <dbReference type="SAM" id="MobiDB-lite"/>
    </source>
</evidence>
<comment type="subcellular location">
    <subcellularLocation>
        <location evidence="1">Cytoplasm</location>
    </subcellularLocation>
</comment>
<dbReference type="PRINTS" id="PR01911">
    <property type="entry name" value="PFDSPHPHTASE"/>
</dbReference>
<keyword evidence="2" id="KW-0963">Cytoplasm</keyword>
<dbReference type="Gene3D" id="3.90.190.10">
    <property type="entry name" value="Protein tyrosine phosphatase superfamily"/>
    <property type="match status" value="1"/>
</dbReference>
<dbReference type="FunFam" id="3.90.190.10:FF:000035">
    <property type="entry name" value="Tyrosine phosphatase, putative"/>
    <property type="match status" value="1"/>
</dbReference>
<dbReference type="GO" id="GO:0016791">
    <property type="term" value="F:phosphatase activity"/>
    <property type="evidence" value="ECO:0007669"/>
    <property type="project" value="InterPro"/>
</dbReference>
<dbReference type="GO" id="GO:0005737">
    <property type="term" value="C:cytoplasm"/>
    <property type="evidence" value="ECO:0007669"/>
    <property type="project" value="UniProtKB-SubCell"/>
</dbReference>
<dbReference type="Pfam" id="PF03162">
    <property type="entry name" value="Y_phosphatase2"/>
    <property type="match status" value="1"/>
</dbReference>
<dbReference type="PANTHER" id="PTHR31126">
    <property type="entry name" value="TYROSINE-PROTEIN PHOSPHATASE"/>
    <property type="match status" value="1"/>
</dbReference>
<reference evidence="5 6" key="1">
    <citation type="journal article" date="2024" name="Science">
        <title>Giant polyketide synthase enzymes in the biosynthesis of giant marine polyether toxins.</title>
        <authorList>
            <person name="Fallon T.R."/>
            <person name="Shende V.V."/>
            <person name="Wierzbicki I.H."/>
            <person name="Pendleton A.L."/>
            <person name="Watervoot N.F."/>
            <person name="Auber R.P."/>
            <person name="Gonzalez D.J."/>
            <person name="Wisecaver J.H."/>
            <person name="Moore B.S."/>
        </authorList>
    </citation>
    <scope>NUCLEOTIDE SEQUENCE [LARGE SCALE GENOMIC DNA]</scope>
    <source>
        <strain evidence="5 6">12B1</strain>
    </source>
</reference>
<feature type="region of interest" description="Disordered" evidence="4">
    <location>
        <begin position="199"/>
        <end position="218"/>
    </location>
</feature>
<evidence type="ECO:0000313" key="5">
    <source>
        <dbReference type="EMBL" id="KAL1525713.1"/>
    </source>
</evidence>
<gene>
    <name evidence="5" type="ORF">AB1Y20_020558</name>
</gene>
<comment type="caution">
    <text evidence="5">The sequence shown here is derived from an EMBL/GenBank/DDBJ whole genome shotgun (WGS) entry which is preliminary data.</text>
</comment>
<keyword evidence="3" id="KW-0378">Hydrolase</keyword>
<dbReference type="Proteomes" id="UP001515480">
    <property type="component" value="Unassembled WGS sequence"/>
</dbReference>
<name>A0AB34JXP9_PRYPA</name>
<dbReference type="InterPro" id="IPR029021">
    <property type="entry name" value="Prot-tyrosine_phosphatase-like"/>
</dbReference>
<accession>A0AB34JXP9</accession>
<evidence type="ECO:0000313" key="6">
    <source>
        <dbReference type="Proteomes" id="UP001515480"/>
    </source>
</evidence>
<dbReference type="InterPro" id="IPR020428">
    <property type="entry name" value="PFA-DSPs"/>
</dbReference>
<evidence type="ECO:0000256" key="3">
    <source>
        <dbReference type="ARBA" id="ARBA00022801"/>
    </source>
</evidence>
<protein>
    <recommendedName>
        <fullName evidence="7">Tyrosine-protein phosphatase domain-containing protein</fullName>
    </recommendedName>
</protein>
<dbReference type="SUPFAM" id="SSF52799">
    <property type="entry name" value="(Phosphotyrosine protein) phosphatases II"/>
    <property type="match status" value="1"/>
</dbReference>
<dbReference type="PANTHER" id="PTHR31126:SF18">
    <property type="entry name" value="PROTEIN-TYROSINE-PHOSPHATASE"/>
    <property type="match status" value="1"/>
</dbReference>
<proteinExistence type="predicted"/>
<keyword evidence="6" id="KW-1185">Reference proteome</keyword>
<evidence type="ECO:0000256" key="1">
    <source>
        <dbReference type="ARBA" id="ARBA00004496"/>
    </source>
</evidence>
<evidence type="ECO:0008006" key="7">
    <source>
        <dbReference type="Google" id="ProtNLM"/>
    </source>
</evidence>
<dbReference type="InterPro" id="IPR004861">
    <property type="entry name" value="Siw14-like"/>
</dbReference>
<evidence type="ECO:0000256" key="2">
    <source>
        <dbReference type="ARBA" id="ARBA00022490"/>
    </source>
</evidence>
<dbReference type="EMBL" id="JBGBPQ010000004">
    <property type="protein sequence ID" value="KAL1525713.1"/>
    <property type="molecule type" value="Genomic_DNA"/>
</dbReference>